<comment type="caution">
    <text evidence="2">The sequence shown here is derived from an EMBL/GenBank/DDBJ whole genome shotgun (WGS) entry which is preliminary data.</text>
</comment>
<organism evidence="2 3">
    <name type="scientific">Deinococcus arenae</name>
    <dbReference type="NCBI Taxonomy" id="1452751"/>
    <lineage>
        <taxon>Bacteria</taxon>
        <taxon>Thermotogati</taxon>
        <taxon>Deinococcota</taxon>
        <taxon>Deinococci</taxon>
        <taxon>Deinococcales</taxon>
        <taxon>Deinococcaceae</taxon>
        <taxon>Deinococcus</taxon>
    </lineage>
</organism>
<dbReference type="Proteomes" id="UP000600547">
    <property type="component" value="Unassembled WGS sequence"/>
</dbReference>
<feature type="compositionally biased region" description="Basic and acidic residues" evidence="1">
    <location>
        <begin position="15"/>
        <end position="29"/>
    </location>
</feature>
<sequence>MKLEWQTLQPAASREGNDPSGRDAAKCTERPSGVGVCGRPLRVPCTLDATVGPDKIDCELGSVRLNSWV</sequence>
<evidence type="ECO:0000256" key="1">
    <source>
        <dbReference type="SAM" id="MobiDB-lite"/>
    </source>
</evidence>
<proteinExistence type="predicted"/>
<dbReference type="EMBL" id="BMQG01000037">
    <property type="protein sequence ID" value="GGM60387.1"/>
    <property type="molecule type" value="Genomic_DNA"/>
</dbReference>
<feature type="region of interest" description="Disordered" evidence="1">
    <location>
        <begin position="1"/>
        <end position="29"/>
    </location>
</feature>
<evidence type="ECO:0000313" key="2">
    <source>
        <dbReference type="EMBL" id="GGM60387.1"/>
    </source>
</evidence>
<accession>A0A8H9GW70</accession>
<keyword evidence="3" id="KW-1185">Reference proteome</keyword>
<gene>
    <name evidence="2" type="ORF">GCM10008956_40070</name>
</gene>
<protein>
    <submittedName>
        <fullName evidence="2">Uncharacterized protein</fullName>
    </submittedName>
</protein>
<dbReference type="AlphaFoldDB" id="A0A8H9GW70"/>
<reference evidence="3" key="1">
    <citation type="journal article" date="2019" name="Int. J. Syst. Evol. Microbiol.">
        <title>The Global Catalogue of Microorganisms (GCM) 10K type strain sequencing project: providing services to taxonomists for standard genome sequencing and annotation.</title>
        <authorList>
            <consortium name="The Broad Institute Genomics Platform"/>
            <consortium name="The Broad Institute Genome Sequencing Center for Infectious Disease"/>
            <person name="Wu L."/>
            <person name="Ma J."/>
        </authorList>
    </citation>
    <scope>NUCLEOTIDE SEQUENCE [LARGE SCALE GENOMIC DNA]</scope>
    <source>
        <strain evidence="3">JCM 31047</strain>
    </source>
</reference>
<feature type="compositionally biased region" description="Polar residues" evidence="1">
    <location>
        <begin position="1"/>
        <end position="10"/>
    </location>
</feature>
<evidence type="ECO:0000313" key="3">
    <source>
        <dbReference type="Proteomes" id="UP000600547"/>
    </source>
</evidence>
<name>A0A8H9GW70_9DEIO</name>